<name>A0ABS6B8L2_9NOCA</name>
<sequence length="378" mass="38559">MHSRWFPIVACLLLGSAAACSNSHSSVPSVAAPNVHFKQMIPLPNLPAGGKFSYDIGTVDPATHQYYLADRTNSALDIIDTTSFALRQVSGFTGAKATSDLSGPDGVVSTPGGVYVGDINAVKVVDPAAGTTSAPIATGSAGFRTDEGCYDPADKLMMFANPADSPPNTTWISTTTNTVKATHAFADSKGLEQCAYDPGTKNFFINNDGTQANPHGELDVISAASVVAGTPAVSATYTEGACGPTGMALGPNENLVVGCDAAPGSPQITLIVSATNGSIVKTITSVGGSDEVAYDSKLNRYYTASRNWTANGTSQTGVKGAKFTPVLGIIDAGSNTWIANLPTVSDAHSVAVDSNTGNVFVPVAPTATAAGGVMRFGL</sequence>
<evidence type="ECO:0000313" key="2">
    <source>
        <dbReference type="EMBL" id="MBU3066648.1"/>
    </source>
</evidence>
<dbReference type="Gene3D" id="2.130.10.10">
    <property type="entry name" value="YVTN repeat-like/Quinoprotein amine dehydrogenase"/>
    <property type="match status" value="1"/>
</dbReference>
<gene>
    <name evidence="2" type="ORF">KO481_34670</name>
</gene>
<comment type="caution">
    <text evidence="2">The sequence shown here is derived from an EMBL/GenBank/DDBJ whole genome shotgun (WGS) entry which is preliminary data.</text>
</comment>
<keyword evidence="3" id="KW-1185">Reference proteome</keyword>
<dbReference type="InterPro" id="IPR015943">
    <property type="entry name" value="WD40/YVTN_repeat-like_dom_sf"/>
</dbReference>
<reference evidence="2 3" key="1">
    <citation type="submission" date="2021-06" db="EMBL/GenBank/DDBJ databases">
        <title>Actinomycetes sequencing.</title>
        <authorList>
            <person name="Shan Q."/>
        </authorList>
    </citation>
    <scope>NUCLEOTIDE SEQUENCE [LARGE SCALE GENOMIC DNA]</scope>
    <source>
        <strain evidence="2 3">NEAU-G5</strain>
    </source>
</reference>
<organism evidence="2 3">
    <name type="scientific">Nocardia albiluteola</name>
    <dbReference type="NCBI Taxonomy" id="2842303"/>
    <lineage>
        <taxon>Bacteria</taxon>
        <taxon>Bacillati</taxon>
        <taxon>Actinomycetota</taxon>
        <taxon>Actinomycetes</taxon>
        <taxon>Mycobacteriales</taxon>
        <taxon>Nocardiaceae</taxon>
        <taxon>Nocardia</taxon>
    </lineage>
</organism>
<feature type="chain" id="PRO_5045954055" description="Lipoprotein" evidence="1">
    <location>
        <begin position="22"/>
        <end position="378"/>
    </location>
</feature>
<dbReference type="PROSITE" id="PS51257">
    <property type="entry name" value="PROKAR_LIPOPROTEIN"/>
    <property type="match status" value="1"/>
</dbReference>
<dbReference type="InterPro" id="IPR051200">
    <property type="entry name" value="Host-pathogen_enzymatic-act"/>
</dbReference>
<protein>
    <recommendedName>
        <fullName evidence="4">Lipoprotein</fullName>
    </recommendedName>
</protein>
<dbReference type="InterPro" id="IPR011048">
    <property type="entry name" value="Haem_d1_sf"/>
</dbReference>
<dbReference type="PANTHER" id="PTHR47197:SF3">
    <property type="entry name" value="DIHYDRO-HEME D1 DEHYDROGENASE"/>
    <property type="match status" value="1"/>
</dbReference>
<feature type="signal peptide" evidence="1">
    <location>
        <begin position="1"/>
        <end position="21"/>
    </location>
</feature>
<evidence type="ECO:0000256" key="1">
    <source>
        <dbReference type="SAM" id="SignalP"/>
    </source>
</evidence>
<dbReference type="RefSeq" id="WP_215922720.1">
    <property type="nucleotide sequence ID" value="NZ_JAHKNI010000015.1"/>
</dbReference>
<accession>A0ABS6B8L2</accession>
<evidence type="ECO:0008006" key="4">
    <source>
        <dbReference type="Google" id="ProtNLM"/>
    </source>
</evidence>
<evidence type="ECO:0000313" key="3">
    <source>
        <dbReference type="Proteomes" id="UP000733379"/>
    </source>
</evidence>
<dbReference type="SUPFAM" id="SSF51004">
    <property type="entry name" value="C-terminal (heme d1) domain of cytochrome cd1-nitrite reductase"/>
    <property type="match status" value="1"/>
</dbReference>
<dbReference type="Proteomes" id="UP000733379">
    <property type="component" value="Unassembled WGS sequence"/>
</dbReference>
<proteinExistence type="predicted"/>
<dbReference type="EMBL" id="JAHKNI010000015">
    <property type="protein sequence ID" value="MBU3066648.1"/>
    <property type="molecule type" value="Genomic_DNA"/>
</dbReference>
<dbReference type="PANTHER" id="PTHR47197">
    <property type="entry name" value="PROTEIN NIRF"/>
    <property type="match status" value="1"/>
</dbReference>
<keyword evidence="1" id="KW-0732">Signal</keyword>